<reference evidence="11 12" key="1">
    <citation type="submission" date="2018-10" db="EMBL/GenBank/DDBJ databases">
        <title>Sinomicrobium pectinilyticum sp. nov., a pectinase-producing bacterium isolated from alkaline and saline soil, and emended description of the genus Sinomicrobium.</title>
        <authorList>
            <person name="Cheng B."/>
            <person name="Li C."/>
            <person name="Lai Q."/>
            <person name="Du M."/>
            <person name="Shao Z."/>
            <person name="Xu P."/>
            <person name="Yang C."/>
        </authorList>
    </citation>
    <scope>NUCLEOTIDE SEQUENCE [LARGE SCALE GENOMIC DNA]</scope>
    <source>
        <strain evidence="11 12">5DNS001</strain>
    </source>
</reference>
<evidence type="ECO:0000256" key="6">
    <source>
        <dbReference type="ARBA" id="ARBA00022723"/>
    </source>
</evidence>
<evidence type="ECO:0000256" key="10">
    <source>
        <dbReference type="ARBA" id="ARBA00032441"/>
    </source>
</evidence>
<keyword evidence="7" id="KW-0547">Nucleotide-binding</keyword>
<dbReference type="AlphaFoldDB" id="A0A3N0E352"/>
<dbReference type="NCBIfam" id="TIGR00150">
    <property type="entry name" value="T6A_YjeE"/>
    <property type="match status" value="1"/>
</dbReference>
<keyword evidence="12" id="KW-1185">Reference proteome</keyword>
<evidence type="ECO:0000256" key="8">
    <source>
        <dbReference type="ARBA" id="ARBA00022840"/>
    </source>
</evidence>
<dbReference type="RefSeq" id="WP_123217290.1">
    <property type="nucleotide sequence ID" value="NZ_RJTM01000116.1"/>
</dbReference>
<dbReference type="GO" id="GO:0005737">
    <property type="term" value="C:cytoplasm"/>
    <property type="evidence" value="ECO:0007669"/>
    <property type="project" value="UniProtKB-SubCell"/>
</dbReference>
<evidence type="ECO:0000256" key="4">
    <source>
        <dbReference type="ARBA" id="ARBA00022490"/>
    </source>
</evidence>
<comment type="caution">
    <text evidence="11">The sequence shown here is derived from an EMBL/GenBank/DDBJ whole genome shotgun (WGS) entry which is preliminary data.</text>
</comment>
<evidence type="ECO:0000256" key="9">
    <source>
        <dbReference type="ARBA" id="ARBA00022842"/>
    </source>
</evidence>
<dbReference type="GO" id="GO:0016740">
    <property type="term" value="F:transferase activity"/>
    <property type="evidence" value="ECO:0007669"/>
    <property type="project" value="UniProtKB-KW"/>
</dbReference>
<proteinExistence type="inferred from homology"/>
<comment type="similarity">
    <text evidence="2">Belongs to the TsaE family.</text>
</comment>
<dbReference type="InterPro" id="IPR027417">
    <property type="entry name" value="P-loop_NTPase"/>
</dbReference>
<keyword evidence="11" id="KW-0808">Transferase</keyword>
<dbReference type="InterPro" id="IPR003442">
    <property type="entry name" value="T6A_TsaE"/>
</dbReference>
<keyword evidence="4" id="KW-0963">Cytoplasm</keyword>
<organism evidence="11 12">
    <name type="scientific">Sinomicrobium pectinilyticum</name>
    <dbReference type="NCBI Taxonomy" id="1084421"/>
    <lineage>
        <taxon>Bacteria</taxon>
        <taxon>Pseudomonadati</taxon>
        <taxon>Bacteroidota</taxon>
        <taxon>Flavobacteriia</taxon>
        <taxon>Flavobacteriales</taxon>
        <taxon>Flavobacteriaceae</taxon>
        <taxon>Sinomicrobium</taxon>
    </lineage>
</organism>
<evidence type="ECO:0000256" key="7">
    <source>
        <dbReference type="ARBA" id="ARBA00022741"/>
    </source>
</evidence>
<dbReference type="Proteomes" id="UP000267469">
    <property type="component" value="Unassembled WGS sequence"/>
</dbReference>
<dbReference type="Gene3D" id="3.40.50.300">
    <property type="entry name" value="P-loop containing nucleotide triphosphate hydrolases"/>
    <property type="match status" value="1"/>
</dbReference>
<keyword evidence="8" id="KW-0067">ATP-binding</keyword>
<dbReference type="Pfam" id="PF02367">
    <property type="entry name" value="TsaE"/>
    <property type="match status" value="1"/>
</dbReference>
<protein>
    <recommendedName>
        <fullName evidence="3">tRNA threonylcarbamoyladenosine biosynthesis protein TsaE</fullName>
    </recommendedName>
    <alternativeName>
        <fullName evidence="10">t(6)A37 threonylcarbamoyladenosine biosynthesis protein TsaE</fullName>
    </alternativeName>
</protein>
<evidence type="ECO:0000256" key="2">
    <source>
        <dbReference type="ARBA" id="ARBA00007599"/>
    </source>
</evidence>
<sequence length="135" mass="15413">MKKISYTLEEIEVVSRQLLDEVPGKTLLFYGDMGVGKTTLIKSLAHHLGVKDVTGSPTFGLVNEYEGEHRSKIYHFDFYRINDEIEALDIGIEDYLYTGAWVFIEWPEKIEGLLPEDAVAVRIEKSADGRRELSF</sequence>
<evidence type="ECO:0000256" key="5">
    <source>
        <dbReference type="ARBA" id="ARBA00022694"/>
    </source>
</evidence>
<dbReference type="OrthoDB" id="9815896at2"/>
<dbReference type="GO" id="GO:0002949">
    <property type="term" value="P:tRNA threonylcarbamoyladenosine modification"/>
    <property type="evidence" value="ECO:0007669"/>
    <property type="project" value="InterPro"/>
</dbReference>
<gene>
    <name evidence="11" type="primary">tsaE</name>
    <name evidence="11" type="ORF">ED312_17335</name>
</gene>
<dbReference type="GO" id="GO:0046872">
    <property type="term" value="F:metal ion binding"/>
    <property type="evidence" value="ECO:0007669"/>
    <property type="project" value="UniProtKB-KW"/>
</dbReference>
<comment type="subcellular location">
    <subcellularLocation>
        <location evidence="1">Cytoplasm</location>
    </subcellularLocation>
</comment>
<name>A0A3N0E352_SINP1</name>
<dbReference type="EMBL" id="RJTM01000116">
    <property type="protein sequence ID" value="RNL82240.1"/>
    <property type="molecule type" value="Genomic_DNA"/>
</dbReference>
<dbReference type="PANTHER" id="PTHR33540:SF2">
    <property type="entry name" value="TRNA THREONYLCARBAMOYLADENOSINE BIOSYNTHESIS PROTEIN TSAE"/>
    <property type="match status" value="1"/>
</dbReference>
<keyword evidence="9" id="KW-0460">Magnesium</keyword>
<dbReference type="SUPFAM" id="SSF52540">
    <property type="entry name" value="P-loop containing nucleoside triphosphate hydrolases"/>
    <property type="match status" value="1"/>
</dbReference>
<keyword evidence="5" id="KW-0819">tRNA processing</keyword>
<dbReference type="PANTHER" id="PTHR33540">
    <property type="entry name" value="TRNA THREONYLCARBAMOYLADENOSINE BIOSYNTHESIS PROTEIN TSAE"/>
    <property type="match status" value="1"/>
</dbReference>
<evidence type="ECO:0000256" key="1">
    <source>
        <dbReference type="ARBA" id="ARBA00004496"/>
    </source>
</evidence>
<dbReference type="GO" id="GO:0005524">
    <property type="term" value="F:ATP binding"/>
    <property type="evidence" value="ECO:0007669"/>
    <property type="project" value="UniProtKB-KW"/>
</dbReference>
<accession>A0A3N0E352</accession>
<evidence type="ECO:0000313" key="12">
    <source>
        <dbReference type="Proteomes" id="UP000267469"/>
    </source>
</evidence>
<evidence type="ECO:0000313" key="11">
    <source>
        <dbReference type="EMBL" id="RNL82240.1"/>
    </source>
</evidence>
<evidence type="ECO:0000256" key="3">
    <source>
        <dbReference type="ARBA" id="ARBA00019010"/>
    </source>
</evidence>
<keyword evidence="6" id="KW-0479">Metal-binding</keyword>